<feature type="domain" description="AMP-dependent synthetase/ligase" evidence="4">
    <location>
        <begin position="29"/>
        <end position="401"/>
    </location>
</feature>
<dbReference type="SUPFAM" id="SSF56801">
    <property type="entry name" value="Acetyl-CoA synthetase-like"/>
    <property type="match status" value="1"/>
</dbReference>
<sequence length="564" mass="63211">MSQAVVETGEGQSEPLQSYKTPLEMFYHWERSCPDRVYLRQSTGEGFRELSWKEVGQQARTMASALKDKGFEPGARIALLSKNCAEWLIADLAIMLAGYVSVPLYPSQHADTIAYTLHHCDARAIFVGRLDDWDSMEAGIPGTLIRIALPYETMPADHQWDDLLRLYEPMEASPLPDSDELMTIVYTSGTTGNPKGVMHSFGNFGFACTHAVSFLPLKQSDHFFSFLPLSHIAERFFVEGNSLYAGAQVSFPASLESFAQDLVAVQPTIFFAVPRLWTKFQLGVLQKLPQARLNRLLRIPILGSLVARKIRTQLGLSRARVVVSGAAPIAMALLDWYQRIGIRISEGYGMTENMAYGVINLPKRYRRGTLGHIQVMPHNEVKISAQGEILFRSRALMLGYYLDREKTDEVLQGGFYHTGDQGEIDADGFLRITGRIKDSFKTSKGKFVSPAPIESLISENELVEQVCLVGRSLAQPVAVVELSEMGNQQPRATVEAQLEKTRQAVNRRVEHHEQTDALLIAADPWTIENGMMTPTLKIKRNRVEEVYQSWIESPRTGTVEWESP</sequence>
<dbReference type="AlphaFoldDB" id="A0A3P3VNV5"/>
<dbReference type="GO" id="GO:0016020">
    <property type="term" value="C:membrane"/>
    <property type="evidence" value="ECO:0007669"/>
    <property type="project" value="TreeGrafter"/>
</dbReference>
<protein>
    <submittedName>
        <fullName evidence="5">AMP-dependent synthetase</fullName>
    </submittedName>
</protein>
<dbReference type="Proteomes" id="UP000280792">
    <property type="component" value="Unassembled WGS sequence"/>
</dbReference>
<proteinExistence type="predicted"/>
<organism evidence="5 6">
    <name type="scientific">Aestuariirhabdus litorea</name>
    <dbReference type="NCBI Taxonomy" id="2528527"/>
    <lineage>
        <taxon>Bacteria</taxon>
        <taxon>Pseudomonadati</taxon>
        <taxon>Pseudomonadota</taxon>
        <taxon>Gammaproteobacteria</taxon>
        <taxon>Oceanospirillales</taxon>
        <taxon>Aestuariirhabdaceae</taxon>
        <taxon>Aestuariirhabdus</taxon>
    </lineage>
</organism>
<dbReference type="GO" id="GO:0004467">
    <property type="term" value="F:long-chain fatty acid-CoA ligase activity"/>
    <property type="evidence" value="ECO:0007669"/>
    <property type="project" value="UniProtKB-EC"/>
</dbReference>
<keyword evidence="2" id="KW-0067">ATP-binding</keyword>
<dbReference type="Pfam" id="PF00501">
    <property type="entry name" value="AMP-binding"/>
    <property type="match status" value="1"/>
</dbReference>
<dbReference type="RefSeq" id="WP_125014870.1">
    <property type="nucleotide sequence ID" value="NZ_QWEZ01000001.1"/>
</dbReference>
<keyword evidence="1" id="KW-0547">Nucleotide-binding</keyword>
<dbReference type="InterPro" id="IPR045851">
    <property type="entry name" value="AMP-bd_C_sf"/>
</dbReference>
<evidence type="ECO:0000256" key="3">
    <source>
        <dbReference type="ARBA" id="ARBA00024484"/>
    </source>
</evidence>
<dbReference type="Pfam" id="PF23562">
    <property type="entry name" value="AMP-binding_C_3"/>
    <property type="match status" value="1"/>
</dbReference>
<evidence type="ECO:0000256" key="1">
    <source>
        <dbReference type="ARBA" id="ARBA00022741"/>
    </source>
</evidence>
<gene>
    <name evidence="5" type="ORF">D0544_04875</name>
</gene>
<reference evidence="5 6" key="1">
    <citation type="submission" date="2018-08" db="EMBL/GenBank/DDBJ databases">
        <authorList>
            <person name="Khan S.A."/>
        </authorList>
    </citation>
    <scope>NUCLEOTIDE SEQUENCE [LARGE SCALE GENOMIC DNA]</scope>
    <source>
        <strain evidence="5 6">GTF-13</strain>
    </source>
</reference>
<dbReference type="PANTHER" id="PTHR43272:SF33">
    <property type="entry name" value="AMP-BINDING DOMAIN-CONTAINING PROTEIN-RELATED"/>
    <property type="match status" value="1"/>
</dbReference>
<dbReference type="InterPro" id="IPR042099">
    <property type="entry name" value="ANL_N_sf"/>
</dbReference>
<name>A0A3P3VNV5_9GAMM</name>
<comment type="catalytic activity">
    <reaction evidence="3">
        <text>a long-chain fatty acid + ATP + CoA = a long-chain fatty acyl-CoA + AMP + diphosphate</text>
        <dbReference type="Rhea" id="RHEA:15421"/>
        <dbReference type="ChEBI" id="CHEBI:30616"/>
        <dbReference type="ChEBI" id="CHEBI:33019"/>
        <dbReference type="ChEBI" id="CHEBI:57287"/>
        <dbReference type="ChEBI" id="CHEBI:57560"/>
        <dbReference type="ChEBI" id="CHEBI:83139"/>
        <dbReference type="ChEBI" id="CHEBI:456215"/>
        <dbReference type="EC" id="6.2.1.3"/>
    </reaction>
    <physiologicalReaction direction="left-to-right" evidence="3">
        <dbReference type="Rhea" id="RHEA:15422"/>
    </physiologicalReaction>
</comment>
<accession>A0A3P3VNV5</accession>
<reference evidence="5 6" key="2">
    <citation type="submission" date="2018-12" db="EMBL/GenBank/DDBJ databases">
        <title>Simiduia agarivorans gen. nov., sp. nov., a marine, agarolytic bacterium isolated from shallow coastal water from Keelung, Taiwan.</title>
        <authorList>
            <person name="Shieh W.Y."/>
        </authorList>
    </citation>
    <scope>NUCLEOTIDE SEQUENCE [LARGE SCALE GENOMIC DNA]</scope>
    <source>
        <strain evidence="5 6">GTF-13</strain>
    </source>
</reference>
<comment type="caution">
    <text evidence="5">The sequence shown here is derived from an EMBL/GenBank/DDBJ whole genome shotgun (WGS) entry which is preliminary data.</text>
</comment>
<keyword evidence="6" id="KW-1185">Reference proteome</keyword>
<evidence type="ECO:0000313" key="5">
    <source>
        <dbReference type="EMBL" id="RRJ84441.1"/>
    </source>
</evidence>
<dbReference type="InterPro" id="IPR020845">
    <property type="entry name" value="AMP-binding_CS"/>
</dbReference>
<dbReference type="InterPro" id="IPR000873">
    <property type="entry name" value="AMP-dep_synth/lig_dom"/>
</dbReference>
<dbReference type="EMBL" id="QWEZ01000001">
    <property type="protein sequence ID" value="RRJ84441.1"/>
    <property type="molecule type" value="Genomic_DNA"/>
</dbReference>
<dbReference type="PANTHER" id="PTHR43272">
    <property type="entry name" value="LONG-CHAIN-FATTY-ACID--COA LIGASE"/>
    <property type="match status" value="1"/>
</dbReference>
<dbReference type="PROSITE" id="PS00455">
    <property type="entry name" value="AMP_BINDING"/>
    <property type="match status" value="1"/>
</dbReference>
<dbReference type="GO" id="GO:0005524">
    <property type="term" value="F:ATP binding"/>
    <property type="evidence" value="ECO:0007669"/>
    <property type="project" value="UniProtKB-KW"/>
</dbReference>
<dbReference type="Gene3D" id="3.40.50.12780">
    <property type="entry name" value="N-terminal domain of ligase-like"/>
    <property type="match status" value="1"/>
</dbReference>
<evidence type="ECO:0000313" key="6">
    <source>
        <dbReference type="Proteomes" id="UP000280792"/>
    </source>
</evidence>
<evidence type="ECO:0000259" key="4">
    <source>
        <dbReference type="Pfam" id="PF00501"/>
    </source>
</evidence>
<dbReference type="Gene3D" id="3.30.300.30">
    <property type="match status" value="1"/>
</dbReference>
<evidence type="ECO:0000256" key="2">
    <source>
        <dbReference type="ARBA" id="ARBA00022840"/>
    </source>
</evidence>